<name>A0A8H5BGW2_9AGAR</name>
<gene>
    <name evidence="11" type="ORF">D9619_001234</name>
</gene>
<dbReference type="PRINTS" id="PR00385">
    <property type="entry name" value="P450"/>
</dbReference>
<evidence type="ECO:0000256" key="1">
    <source>
        <dbReference type="ARBA" id="ARBA00001971"/>
    </source>
</evidence>
<dbReference type="PANTHER" id="PTHR46300:SF7">
    <property type="entry name" value="P450, PUTATIVE (EUROFUNG)-RELATED"/>
    <property type="match status" value="1"/>
</dbReference>
<dbReference type="InterPro" id="IPR002401">
    <property type="entry name" value="Cyt_P450_E_grp-I"/>
</dbReference>
<evidence type="ECO:0000256" key="6">
    <source>
        <dbReference type="ARBA" id="ARBA00023002"/>
    </source>
</evidence>
<dbReference type="InterPro" id="IPR001128">
    <property type="entry name" value="Cyt_P450"/>
</dbReference>
<evidence type="ECO:0000256" key="9">
    <source>
        <dbReference type="PIRSR" id="PIRSR602401-1"/>
    </source>
</evidence>
<dbReference type="SUPFAM" id="SSF48264">
    <property type="entry name" value="Cytochrome P450"/>
    <property type="match status" value="1"/>
</dbReference>
<protein>
    <recommendedName>
        <fullName evidence="13">Cytochrome P450</fullName>
    </recommendedName>
</protein>
<evidence type="ECO:0000313" key="11">
    <source>
        <dbReference type="EMBL" id="KAF5321937.1"/>
    </source>
</evidence>
<keyword evidence="10" id="KW-0472">Membrane</keyword>
<dbReference type="EMBL" id="JAACJJ010000028">
    <property type="protein sequence ID" value="KAF5321937.1"/>
    <property type="molecule type" value="Genomic_DNA"/>
</dbReference>
<dbReference type="PRINTS" id="PR00463">
    <property type="entry name" value="EP450I"/>
</dbReference>
<keyword evidence="10" id="KW-0812">Transmembrane</keyword>
<keyword evidence="5 9" id="KW-0479">Metal-binding</keyword>
<dbReference type="InterPro" id="IPR036396">
    <property type="entry name" value="Cyt_P450_sf"/>
</dbReference>
<proteinExistence type="inferred from homology"/>
<dbReference type="AlphaFoldDB" id="A0A8H5BGW2"/>
<evidence type="ECO:0000256" key="7">
    <source>
        <dbReference type="ARBA" id="ARBA00023004"/>
    </source>
</evidence>
<keyword evidence="4 9" id="KW-0349">Heme</keyword>
<evidence type="ECO:0000256" key="4">
    <source>
        <dbReference type="ARBA" id="ARBA00022617"/>
    </source>
</evidence>
<dbReference type="GO" id="GO:0020037">
    <property type="term" value="F:heme binding"/>
    <property type="evidence" value="ECO:0007669"/>
    <property type="project" value="InterPro"/>
</dbReference>
<comment type="cofactor">
    <cofactor evidence="1 9">
        <name>heme</name>
        <dbReference type="ChEBI" id="CHEBI:30413"/>
    </cofactor>
</comment>
<dbReference type="CDD" id="cd11065">
    <property type="entry name" value="CYP64-like"/>
    <property type="match status" value="1"/>
</dbReference>
<evidence type="ECO:0000256" key="8">
    <source>
        <dbReference type="ARBA" id="ARBA00023033"/>
    </source>
</evidence>
<evidence type="ECO:0000256" key="10">
    <source>
        <dbReference type="SAM" id="Phobius"/>
    </source>
</evidence>
<keyword evidence="7 9" id="KW-0408">Iron</keyword>
<dbReference type="GO" id="GO:0005506">
    <property type="term" value="F:iron ion binding"/>
    <property type="evidence" value="ECO:0007669"/>
    <property type="project" value="InterPro"/>
</dbReference>
<comment type="pathway">
    <text evidence="2">Secondary metabolite biosynthesis.</text>
</comment>
<evidence type="ECO:0008006" key="13">
    <source>
        <dbReference type="Google" id="ProtNLM"/>
    </source>
</evidence>
<comment type="caution">
    <text evidence="11">The sequence shown here is derived from an EMBL/GenBank/DDBJ whole genome shotgun (WGS) entry which is preliminary data.</text>
</comment>
<comment type="similarity">
    <text evidence="3">Belongs to the cytochrome P450 family.</text>
</comment>
<reference evidence="11 12" key="1">
    <citation type="journal article" date="2020" name="ISME J.">
        <title>Uncovering the hidden diversity of litter-decomposition mechanisms in mushroom-forming fungi.</title>
        <authorList>
            <person name="Floudas D."/>
            <person name="Bentzer J."/>
            <person name="Ahren D."/>
            <person name="Johansson T."/>
            <person name="Persson P."/>
            <person name="Tunlid A."/>
        </authorList>
    </citation>
    <scope>NUCLEOTIDE SEQUENCE [LARGE SCALE GENOMIC DNA]</scope>
    <source>
        <strain evidence="11 12">CBS 101986</strain>
    </source>
</reference>
<evidence type="ECO:0000256" key="2">
    <source>
        <dbReference type="ARBA" id="ARBA00005179"/>
    </source>
</evidence>
<dbReference type="GO" id="GO:0016705">
    <property type="term" value="F:oxidoreductase activity, acting on paired donors, with incorporation or reduction of molecular oxygen"/>
    <property type="evidence" value="ECO:0007669"/>
    <property type="project" value="InterPro"/>
</dbReference>
<evidence type="ECO:0000256" key="3">
    <source>
        <dbReference type="ARBA" id="ARBA00010617"/>
    </source>
</evidence>
<organism evidence="11 12">
    <name type="scientific">Psilocybe cf. subviscida</name>
    <dbReference type="NCBI Taxonomy" id="2480587"/>
    <lineage>
        <taxon>Eukaryota</taxon>
        <taxon>Fungi</taxon>
        <taxon>Dikarya</taxon>
        <taxon>Basidiomycota</taxon>
        <taxon>Agaricomycotina</taxon>
        <taxon>Agaricomycetes</taxon>
        <taxon>Agaricomycetidae</taxon>
        <taxon>Agaricales</taxon>
        <taxon>Agaricineae</taxon>
        <taxon>Strophariaceae</taxon>
        <taxon>Psilocybe</taxon>
    </lineage>
</organism>
<keyword evidence="6" id="KW-0560">Oxidoreductase</keyword>
<dbReference type="Gene3D" id="1.10.630.10">
    <property type="entry name" value="Cytochrome P450"/>
    <property type="match status" value="1"/>
</dbReference>
<dbReference type="GO" id="GO:0004497">
    <property type="term" value="F:monooxygenase activity"/>
    <property type="evidence" value="ECO:0007669"/>
    <property type="project" value="UniProtKB-KW"/>
</dbReference>
<evidence type="ECO:0000313" key="12">
    <source>
        <dbReference type="Proteomes" id="UP000567179"/>
    </source>
</evidence>
<dbReference type="Pfam" id="PF00067">
    <property type="entry name" value="p450"/>
    <property type="match status" value="1"/>
</dbReference>
<sequence length="528" mass="60149">MTFPTHPFCGSAFETTAHCNFLISMVCVVIVAIACRLFFLARDSLPLPPSPRGWPLVGHLFHIGTRDQWITYHRWCKDLGSDVIHIRMPGQLLIILDSYDDCIELLEKRSAMYSGRMRMLMVNELMGWDFNFTWMTYGNLWRDRRRLMHDAFSPVAVQSFRTLQLEGARELLPRRQHTTDIVVELRQLAGKTIMDIAYGLKVKPKDDPFIAAAEKGVSALLEAGFPGKYLVDSIPILRHIPSWMPGAEFKRKAREWRENTNIMVEMPFAAFLDSLRDGTAPPSFTYNAMQKAASKESGIYTEENIKAVSGTMYQTGSDTTLSGMAFCVLSLLDRPDVVQRIQAEIDSVTGNTRLPDFQDEDCLPYLMATIKESLRYWSIAPLGVPHVSTADDEYRGYRLPHGSVIVPNCWAILHNEEIFPEPFRFIPERFRNGSNLEQVNAHWDVGVFGFGRRVCTGRYMAWASIWITLAHILAVYNIEKPKDEHGKVIEPSDDLIPAILLAPPDYRCRFTFRSKETEELLTAALSEL</sequence>
<accession>A0A8H5BGW2</accession>
<dbReference type="OrthoDB" id="3248974at2759"/>
<keyword evidence="10" id="KW-1133">Transmembrane helix</keyword>
<feature type="transmembrane region" description="Helical" evidence="10">
    <location>
        <begin position="21"/>
        <end position="41"/>
    </location>
</feature>
<keyword evidence="12" id="KW-1185">Reference proteome</keyword>
<dbReference type="Proteomes" id="UP000567179">
    <property type="component" value="Unassembled WGS sequence"/>
</dbReference>
<evidence type="ECO:0000256" key="5">
    <source>
        <dbReference type="ARBA" id="ARBA00022723"/>
    </source>
</evidence>
<dbReference type="InterPro" id="IPR050364">
    <property type="entry name" value="Cytochrome_P450_fung"/>
</dbReference>
<feature type="binding site" description="axial binding residue" evidence="9">
    <location>
        <position position="455"/>
    </location>
    <ligand>
        <name>heme</name>
        <dbReference type="ChEBI" id="CHEBI:30413"/>
    </ligand>
    <ligandPart>
        <name>Fe</name>
        <dbReference type="ChEBI" id="CHEBI:18248"/>
    </ligandPart>
</feature>
<dbReference type="PANTHER" id="PTHR46300">
    <property type="entry name" value="P450, PUTATIVE (EUROFUNG)-RELATED-RELATED"/>
    <property type="match status" value="1"/>
</dbReference>
<keyword evidence="8" id="KW-0503">Monooxygenase</keyword>